<dbReference type="Proteomes" id="UP000262699">
    <property type="component" value="Unassembled WGS sequence"/>
</dbReference>
<feature type="domain" description="Glucuronosyltransferase GumK N-terminal" evidence="1">
    <location>
        <begin position="9"/>
        <end position="176"/>
    </location>
</feature>
<gene>
    <name evidence="2" type="ORF">DEP91_09470</name>
</gene>
<dbReference type="Gene3D" id="3.40.50.11010">
    <property type="match status" value="1"/>
</dbReference>
<proteinExistence type="predicted"/>
<accession>A0A3D0WEF3</accession>
<evidence type="ECO:0000313" key="2">
    <source>
        <dbReference type="EMBL" id="HCB76388.1"/>
    </source>
</evidence>
<name>A0A3D0WEF3_9SPHN</name>
<dbReference type="InterPro" id="IPR054299">
    <property type="entry name" value="GumK_N"/>
</dbReference>
<dbReference type="EMBL" id="DOYJ01000260">
    <property type="protein sequence ID" value="HCB76388.1"/>
    <property type="molecule type" value="Genomic_DNA"/>
</dbReference>
<organism evidence="2 3">
    <name type="scientific">Sphingomonas bacterium</name>
    <dbReference type="NCBI Taxonomy" id="1895847"/>
    <lineage>
        <taxon>Bacteria</taxon>
        <taxon>Pseudomonadati</taxon>
        <taxon>Pseudomonadota</taxon>
        <taxon>Alphaproteobacteria</taxon>
        <taxon>Sphingomonadales</taxon>
        <taxon>Sphingomonadaceae</taxon>
        <taxon>Sphingomonas</taxon>
    </lineage>
</organism>
<evidence type="ECO:0000259" key="1">
    <source>
        <dbReference type="Pfam" id="PF22059"/>
    </source>
</evidence>
<reference evidence="2 3" key="1">
    <citation type="journal article" date="2018" name="Nat. Biotechnol.">
        <title>A standardized bacterial taxonomy based on genome phylogeny substantially revises the tree of life.</title>
        <authorList>
            <person name="Parks D.H."/>
            <person name="Chuvochina M."/>
            <person name="Waite D.W."/>
            <person name="Rinke C."/>
            <person name="Skarshewski A."/>
            <person name="Chaumeil P.A."/>
            <person name="Hugenholtz P."/>
        </authorList>
    </citation>
    <scope>NUCLEOTIDE SEQUENCE [LARGE SCALE GENOMIC DNA]</scope>
    <source>
        <strain evidence="2">UBA9015</strain>
    </source>
</reference>
<dbReference type="AlphaFoldDB" id="A0A3D0WEF3"/>
<evidence type="ECO:0000313" key="3">
    <source>
        <dbReference type="Proteomes" id="UP000262699"/>
    </source>
</evidence>
<protein>
    <recommendedName>
        <fullName evidence="1">Glucuronosyltransferase GumK N-terminal domain-containing protein</fullName>
    </recommendedName>
</protein>
<comment type="caution">
    <text evidence="2">The sequence shown here is derived from an EMBL/GenBank/DDBJ whole genome shotgun (WGS) entry which is preliminary data.</text>
</comment>
<sequence length="367" mass="39473">MPGTAILFTQQTIGLGARKTSMIFLAEAYRDLGYDVHVVTCQLSRLTRLKKPNKLEALPADRLNRWYDADGMHGFIWVAPVHPATLHPAVDGIAGPLLAKAYAASMPRDIRDRVAAAELVVVESCAAIALFDRIRRIAPRATSVYSMSDRLLPVGMHPVLQTILERDARHYSVVRTPARAMLADLPGANAVHIRHGLDKALFAGEHPSPFASGPNAVLVGDMMLDRTLLGSLVAAHPGVAFHYFGRTALEVGDHPNLIEHGEVPFAALVPYLAHADVGLSLYRQVDDLDYLAESSLKNIQYEYCGLPIVAPYFVAQGAARVHGYTPGDPASASSALTAALAAPRGRLGEADVADWREVAEAILAAAC</sequence>
<dbReference type="Pfam" id="PF22059">
    <property type="entry name" value="GumK_N"/>
    <property type="match status" value="1"/>
</dbReference>
<dbReference type="Gene3D" id="3.40.50.2000">
    <property type="entry name" value="Glycogen Phosphorylase B"/>
    <property type="match status" value="1"/>
</dbReference>
<dbReference type="SUPFAM" id="SSF53756">
    <property type="entry name" value="UDP-Glycosyltransferase/glycogen phosphorylase"/>
    <property type="match status" value="1"/>
</dbReference>